<name>A0AAV6V7U7_9ARAC</name>
<dbReference type="EMBL" id="JAFNEN010000134">
    <property type="protein sequence ID" value="KAG8192810.1"/>
    <property type="molecule type" value="Genomic_DNA"/>
</dbReference>
<keyword evidence="3" id="KW-1185">Reference proteome</keyword>
<evidence type="ECO:0000313" key="3">
    <source>
        <dbReference type="Proteomes" id="UP000827092"/>
    </source>
</evidence>
<protein>
    <submittedName>
        <fullName evidence="2">Uncharacterized protein</fullName>
    </submittedName>
</protein>
<dbReference type="AlphaFoldDB" id="A0AAV6V7U7"/>
<proteinExistence type="predicted"/>
<evidence type="ECO:0000256" key="1">
    <source>
        <dbReference type="SAM" id="MobiDB-lite"/>
    </source>
</evidence>
<dbReference type="Proteomes" id="UP000827092">
    <property type="component" value="Unassembled WGS sequence"/>
</dbReference>
<organism evidence="2 3">
    <name type="scientific">Oedothorax gibbosus</name>
    <dbReference type="NCBI Taxonomy" id="931172"/>
    <lineage>
        <taxon>Eukaryota</taxon>
        <taxon>Metazoa</taxon>
        <taxon>Ecdysozoa</taxon>
        <taxon>Arthropoda</taxon>
        <taxon>Chelicerata</taxon>
        <taxon>Arachnida</taxon>
        <taxon>Araneae</taxon>
        <taxon>Araneomorphae</taxon>
        <taxon>Entelegynae</taxon>
        <taxon>Araneoidea</taxon>
        <taxon>Linyphiidae</taxon>
        <taxon>Erigoninae</taxon>
        <taxon>Oedothorax</taxon>
    </lineage>
</organism>
<reference evidence="2 3" key="1">
    <citation type="journal article" date="2022" name="Nat. Ecol. Evol.">
        <title>A masculinizing supergene underlies an exaggerated male reproductive morph in a spider.</title>
        <authorList>
            <person name="Hendrickx F."/>
            <person name="De Corte Z."/>
            <person name="Sonet G."/>
            <person name="Van Belleghem S.M."/>
            <person name="Kostlbacher S."/>
            <person name="Vangestel C."/>
        </authorList>
    </citation>
    <scope>NUCLEOTIDE SEQUENCE [LARGE SCALE GENOMIC DNA]</scope>
    <source>
        <strain evidence="2">W744_W776</strain>
    </source>
</reference>
<sequence length="86" mass="9625">MKATGRGATNRRGASTCRRAARDPSPLLRNSFRPPSSQLRLIRRVVDTSSSGDTHKHSDSGTVVEKSDDKGCLWERNYECLCFQEI</sequence>
<accession>A0AAV6V7U7</accession>
<evidence type="ECO:0000313" key="2">
    <source>
        <dbReference type="EMBL" id="KAG8192810.1"/>
    </source>
</evidence>
<gene>
    <name evidence="2" type="ORF">JTE90_014594</name>
</gene>
<comment type="caution">
    <text evidence="2">The sequence shown here is derived from an EMBL/GenBank/DDBJ whole genome shotgun (WGS) entry which is preliminary data.</text>
</comment>
<feature type="region of interest" description="Disordered" evidence="1">
    <location>
        <begin position="1"/>
        <end position="34"/>
    </location>
</feature>
<feature type="region of interest" description="Disordered" evidence="1">
    <location>
        <begin position="46"/>
        <end position="66"/>
    </location>
</feature>
<feature type="compositionally biased region" description="Basic and acidic residues" evidence="1">
    <location>
        <begin position="53"/>
        <end position="66"/>
    </location>
</feature>